<evidence type="ECO:0000313" key="2">
    <source>
        <dbReference type="Proteomes" id="UP001501083"/>
    </source>
</evidence>
<gene>
    <name evidence="1" type="ORF">GCM10025759_19190</name>
</gene>
<comment type="caution">
    <text evidence="1">The sequence shown here is derived from an EMBL/GenBank/DDBJ whole genome shotgun (WGS) entry which is preliminary data.</text>
</comment>
<dbReference type="RefSeq" id="WP_267902654.1">
    <property type="nucleotide sequence ID" value="NZ_BAABKY010000002.1"/>
</dbReference>
<evidence type="ECO:0008006" key="3">
    <source>
        <dbReference type="Google" id="ProtNLM"/>
    </source>
</evidence>
<sequence length="41" mass="4151">MDKTKAKVIALIAVCGAALVALGVWTADSWAGLIGVMFGAM</sequence>
<proteinExistence type="predicted"/>
<protein>
    <recommendedName>
        <fullName evidence="3">Phosphatidate cytidylyltransferase</fullName>
    </recommendedName>
</protein>
<dbReference type="Proteomes" id="UP001501083">
    <property type="component" value="Unassembled WGS sequence"/>
</dbReference>
<keyword evidence="2" id="KW-1185">Reference proteome</keyword>
<reference evidence="2" key="1">
    <citation type="journal article" date="2019" name="Int. J. Syst. Evol. Microbiol.">
        <title>The Global Catalogue of Microorganisms (GCM) 10K type strain sequencing project: providing services to taxonomists for standard genome sequencing and annotation.</title>
        <authorList>
            <consortium name="The Broad Institute Genomics Platform"/>
            <consortium name="The Broad Institute Genome Sequencing Center for Infectious Disease"/>
            <person name="Wu L."/>
            <person name="Ma J."/>
        </authorList>
    </citation>
    <scope>NUCLEOTIDE SEQUENCE [LARGE SCALE GENOMIC DNA]</scope>
    <source>
        <strain evidence="2">JCM 19212</strain>
    </source>
</reference>
<evidence type="ECO:0000313" key="1">
    <source>
        <dbReference type="EMBL" id="GAA5075550.1"/>
    </source>
</evidence>
<dbReference type="EMBL" id="BAABKY010000002">
    <property type="protein sequence ID" value="GAA5075550.1"/>
    <property type="molecule type" value="Genomic_DNA"/>
</dbReference>
<accession>A0ABP9LCD4</accession>
<name>A0ABP9LCD4_9GAMM</name>
<organism evidence="1 2">
    <name type="scientific">Lysobacter panacisoli</name>
    <dbReference type="NCBI Taxonomy" id="1255263"/>
    <lineage>
        <taxon>Bacteria</taxon>
        <taxon>Pseudomonadati</taxon>
        <taxon>Pseudomonadota</taxon>
        <taxon>Gammaproteobacteria</taxon>
        <taxon>Lysobacterales</taxon>
        <taxon>Lysobacteraceae</taxon>
        <taxon>Lysobacter</taxon>
    </lineage>
</organism>